<dbReference type="InterPro" id="IPR041546">
    <property type="entry name" value="ClpA/ClpB_AAA_lid"/>
</dbReference>
<dbReference type="Pfam" id="PF07724">
    <property type="entry name" value="AAA_2"/>
    <property type="match status" value="1"/>
</dbReference>
<sequence length="597" mass="66504">MEKFDADHKMTTLLRYGTDLTKMAQEGKLDPIIGRSEQIERVTQILCRRRKNNPCLIGEPGVGKTVIAEGLALHMVNGQLPPKLQKKKIVSIDMARVVAGTTYRGDFEERLVKIVDEVKQSDGDIILFVDEVHSLIGAGDGCNALNIWKPALARGEMKLIGATTLSEYKKYIEKDVALERRFQPVKVPEPSTDEAIQILEGVSKCYASYHNVKYAEEAIVSAVKLSQRYISDRNLPDKAIDLIDEAGSRVYLSRYNVSGPIPVVTELDIQQAVTTVTGIPVEKVSKKDSKRLLKMEEVLHKHVIGQTEAVNVISRAIRRSRVGIRDPCRPIGCFLFTGPTGVGKTELANVLAAEYFGSKEAMIRLDMSEYYERHTVSKLIGSPPGYVGYDEGGQLTELVRHSSHSVILLDEIEKAHPDVFNILLQILDDGRLTDNKGRTIDFKNTIIIMTSNIGSGVIGKGGSDNGSSETNARVAEELKKFFKPEFLNRLDEVIIFHQLTKSEVERIANMMLEEVSKRLKEKKIKLLFTKSFKEKIADDGYSPSYGARPLRRTITRLLEDILAEKMLSGEINEGDSVMVDIGLNGNVLLFPNSLMIS</sequence>
<protein>
    <submittedName>
        <fullName evidence="7">Chaperone protein clpb</fullName>
    </submittedName>
</protein>
<dbReference type="Gene3D" id="1.10.8.60">
    <property type="match status" value="2"/>
</dbReference>
<dbReference type="OrthoDB" id="47330at2759"/>
<proteinExistence type="predicted"/>
<dbReference type="FunFam" id="3.40.50.300:FF:000010">
    <property type="entry name" value="Chaperone clpB 1, putative"/>
    <property type="match status" value="1"/>
</dbReference>
<keyword evidence="1" id="KW-0677">Repeat</keyword>
<feature type="domain" description="Clp ATPase C-terminal" evidence="6">
    <location>
        <begin position="499"/>
        <end position="588"/>
    </location>
</feature>
<feature type="domain" description="AAA+ ATPase" evidence="5">
    <location>
        <begin position="330"/>
        <end position="500"/>
    </location>
</feature>
<evidence type="ECO:0000256" key="2">
    <source>
        <dbReference type="ARBA" id="ARBA00022741"/>
    </source>
</evidence>
<keyword evidence="3" id="KW-0067">ATP-binding</keyword>
<dbReference type="InterPro" id="IPR003959">
    <property type="entry name" value="ATPase_AAA_core"/>
</dbReference>
<reference evidence="7 8" key="1">
    <citation type="submission" date="2020-06" db="EMBL/GenBank/DDBJ databases">
        <title>Transcriptomic and genomic resources for Thalictrum thalictroides and T. hernandezii: Facilitating candidate gene discovery in an emerging model plant lineage.</title>
        <authorList>
            <person name="Arias T."/>
            <person name="Riano-Pachon D.M."/>
            <person name="Di Stilio V.S."/>
        </authorList>
    </citation>
    <scope>NUCLEOTIDE SEQUENCE [LARGE SCALE GENOMIC DNA]</scope>
    <source>
        <strain evidence="8">cv. WT478/WT964</strain>
        <tissue evidence="7">Leaves</tissue>
    </source>
</reference>
<evidence type="ECO:0000256" key="4">
    <source>
        <dbReference type="ARBA" id="ARBA00023186"/>
    </source>
</evidence>
<dbReference type="PRINTS" id="PR00300">
    <property type="entry name" value="CLPPROTEASEA"/>
</dbReference>
<evidence type="ECO:0000256" key="3">
    <source>
        <dbReference type="ARBA" id="ARBA00022840"/>
    </source>
</evidence>
<dbReference type="Gene3D" id="3.40.50.300">
    <property type="entry name" value="P-loop containing nucleotide triphosphate hydrolases"/>
    <property type="match status" value="2"/>
</dbReference>
<feature type="domain" description="AAA+ ATPase" evidence="5">
    <location>
        <begin position="50"/>
        <end position="192"/>
    </location>
</feature>
<dbReference type="FunFam" id="3.40.50.300:FF:000025">
    <property type="entry name" value="ATP-dependent Clp protease subunit"/>
    <property type="match status" value="1"/>
</dbReference>
<dbReference type="CDD" id="cd19499">
    <property type="entry name" value="RecA-like_ClpB_Hsp104-like"/>
    <property type="match status" value="1"/>
</dbReference>
<accession>A0A7J6WNS3</accession>
<dbReference type="GO" id="GO:0016887">
    <property type="term" value="F:ATP hydrolysis activity"/>
    <property type="evidence" value="ECO:0007669"/>
    <property type="project" value="InterPro"/>
</dbReference>
<dbReference type="GO" id="GO:0005524">
    <property type="term" value="F:ATP binding"/>
    <property type="evidence" value="ECO:0007669"/>
    <property type="project" value="UniProtKB-KW"/>
</dbReference>
<dbReference type="GO" id="GO:0034605">
    <property type="term" value="P:cellular response to heat"/>
    <property type="evidence" value="ECO:0007669"/>
    <property type="project" value="TreeGrafter"/>
</dbReference>
<dbReference type="InterPro" id="IPR028299">
    <property type="entry name" value="ClpA/B_CS2"/>
</dbReference>
<dbReference type="EMBL" id="JABWDY010013731">
    <property type="protein sequence ID" value="KAF5198105.1"/>
    <property type="molecule type" value="Genomic_DNA"/>
</dbReference>
<organism evidence="7 8">
    <name type="scientific">Thalictrum thalictroides</name>
    <name type="common">Rue-anemone</name>
    <name type="synonym">Anemone thalictroides</name>
    <dbReference type="NCBI Taxonomy" id="46969"/>
    <lineage>
        <taxon>Eukaryota</taxon>
        <taxon>Viridiplantae</taxon>
        <taxon>Streptophyta</taxon>
        <taxon>Embryophyta</taxon>
        <taxon>Tracheophyta</taxon>
        <taxon>Spermatophyta</taxon>
        <taxon>Magnoliopsida</taxon>
        <taxon>Ranunculales</taxon>
        <taxon>Ranunculaceae</taxon>
        <taxon>Thalictroideae</taxon>
        <taxon>Thalictrum</taxon>
    </lineage>
</organism>
<dbReference type="SMART" id="SM00382">
    <property type="entry name" value="AAA"/>
    <property type="match status" value="2"/>
</dbReference>
<dbReference type="SUPFAM" id="SSF52540">
    <property type="entry name" value="P-loop containing nucleoside triphosphate hydrolases"/>
    <property type="match status" value="2"/>
</dbReference>
<evidence type="ECO:0000259" key="5">
    <source>
        <dbReference type="SMART" id="SM00382"/>
    </source>
</evidence>
<dbReference type="GO" id="GO:0005737">
    <property type="term" value="C:cytoplasm"/>
    <property type="evidence" value="ECO:0007669"/>
    <property type="project" value="TreeGrafter"/>
</dbReference>
<evidence type="ECO:0000313" key="8">
    <source>
        <dbReference type="Proteomes" id="UP000554482"/>
    </source>
</evidence>
<evidence type="ECO:0000256" key="1">
    <source>
        <dbReference type="ARBA" id="ARBA00022737"/>
    </source>
</evidence>
<dbReference type="InterPro" id="IPR027417">
    <property type="entry name" value="P-loop_NTPase"/>
</dbReference>
<keyword evidence="4" id="KW-0143">Chaperone</keyword>
<name>A0A7J6WNS3_THATH</name>
<dbReference type="FunFam" id="1.10.8.60:FF:000017">
    <property type="entry name" value="ATP-dependent chaperone ClpB"/>
    <property type="match status" value="1"/>
</dbReference>
<evidence type="ECO:0000313" key="7">
    <source>
        <dbReference type="EMBL" id="KAF5198105.1"/>
    </source>
</evidence>
<dbReference type="AlphaFoldDB" id="A0A7J6WNS3"/>
<dbReference type="Pfam" id="PF10431">
    <property type="entry name" value="ClpB_D2-small"/>
    <property type="match status" value="1"/>
</dbReference>
<keyword evidence="2" id="KW-0547">Nucleotide-binding</keyword>
<dbReference type="Pfam" id="PF17871">
    <property type="entry name" value="AAA_lid_9"/>
    <property type="match status" value="1"/>
</dbReference>
<comment type="caution">
    <text evidence="7">The sequence shown here is derived from an EMBL/GenBank/DDBJ whole genome shotgun (WGS) entry which is preliminary data.</text>
</comment>
<dbReference type="CDD" id="cd00009">
    <property type="entry name" value="AAA"/>
    <property type="match status" value="1"/>
</dbReference>
<evidence type="ECO:0000259" key="6">
    <source>
        <dbReference type="SMART" id="SM01086"/>
    </source>
</evidence>
<dbReference type="InterPro" id="IPR001270">
    <property type="entry name" value="ClpA/B"/>
</dbReference>
<dbReference type="PANTHER" id="PTHR11638">
    <property type="entry name" value="ATP-DEPENDENT CLP PROTEASE"/>
    <property type="match status" value="1"/>
</dbReference>
<dbReference type="Proteomes" id="UP000554482">
    <property type="component" value="Unassembled WGS sequence"/>
</dbReference>
<dbReference type="InterPro" id="IPR050130">
    <property type="entry name" value="ClpA_ClpB"/>
</dbReference>
<keyword evidence="8" id="KW-1185">Reference proteome</keyword>
<dbReference type="PANTHER" id="PTHR11638:SF189">
    <property type="entry name" value="CLP R DOMAIN-CONTAINING PROTEIN"/>
    <property type="match status" value="1"/>
</dbReference>
<dbReference type="InterPro" id="IPR019489">
    <property type="entry name" value="Clp_ATPase_C"/>
</dbReference>
<dbReference type="Pfam" id="PF00004">
    <property type="entry name" value="AAA"/>
    <property type="match status" value="1"/>
</dbReference>
<dbReference type="PROSITE" id="PS00871">
    <property type="entry name" value="CLPAB_2"/>
    <property type="match status" value="1"/>
</dbReference>
<dbReference type="InterPro" id="IPR003593">
    <property type="entry name" value="AAA+_ATPase"/>
</dbReference>
<dbReference type="SMART" id="SM01086">
    <property type="entry name" value="ClpB_D2-small"/>
    <property type="match status" value="1"/>
</dbReference>
<gene>
    <name evidence="7" type="ORF">FRX31_012304</name>
</gene>